<evidence type="ECO:0008006" key="3">
    <source>
        <dbReference type="Google" id="ProtNLM"/>
    </source>
</evidence>
<dbReference type="OrthoDB" id="1275259at2"/>
<name>A0A2T1NNE7_9FLAO</name>
<protein>
    <recommendedName>
        <fullName evidence="3">NERD domain-containing protein</fullName>
    </recommendedName>
</protein>
<organism evidence="1 2">
    <name type="scientific">Mesoflavibacter zeaxanthinifaciens subsp. sabulilitoris</name>
    <dbReference type="NCBI Taxonomy" id="1520893"/>
    <lineage>
        <taxon>Bacteria</taxon>
        <taxon>Pseudomonadati</taxon>
        <taxon>Bacteroidota</taxon>
        <taxon>Flavobacteriia</taxon>
        <taxon>Flavobacteriales</taxon>
        <taxon>Flavobacteriaceae</taxon>
        <taxon>Mesoflavibacter</taxon>
    </lineage>
</organism>
<proteinExistence type="predicted"/>
<dbReference type="EMBL" id="PXOT01000013">
    <property type="protein sequence ID" value="PSG94419.1"/>
    <property type="molecule type" value="Genomic_DNA"/>
</dbReference>
<keyword evidence="2" id="KW-1185">Reference proteome</keyword>
<dbReference type="AlphaFoldDB" id="A0A2T1NNE7"/>
<sequence length="561" mass="66490">MINTVLRLEFEHVFPDEEEQDILFYLKKISSFTLLNIIGFSNTNPQPNFDNFASNLEVREDIIQRVIRFSRENDIREKPRLVSREASLRLAEIILSNRDELIEKNSNDDRDSDEINLFKAFLIINKQVNSKQNLTASEDNLEKLVDMSIAMMFSTSDIGIYENNDLEFGKLIYATITRFEYLIEFLQSNEEYEYLVTDLYSYFAQENLEEVSKQMKYLFGKLLELKVKNGFKFQVDDEDSLSFLNSLASNEIIEDEDFTNLRNYPIYKLDDKTYSIIDFFFVIDKFYKSVKFILKESFHKHHNLPAKDRTFFEFFNTQFSEEFLMKRVLDEIFNKPYFIKKAVIDNQDNEPDYYVRHNNRIFLIENKDILIAKNIKSSGDIEKINAVLKSKFLEVNNKPIGAGQLITSINQIVENDFKFDEYVNTKKNLTVYPILLISDRIFEILGINYRLNQWYLEKVIEKLGDKYNPNFIKSLTIIDIDTLIYWTPHLKKKDTNLREIIDDHLKQMNTRKKINHPDLEEGKIIANKNLTKQIAPISSRFSEYKFPMELLVEKFKDVITE</sequence>
<evidence type="ECO:0000313" key="2">
    <source>
        <dbReference type="Proteomes" id="UP000238430"/>
    </source>
</evidence>
<dbReference type="RefSeq" id="WP_106676416.1">
    <property type="nucleotide sequence ID" value="NZ_JACHWV010000011.1"/>
</dbReference>
<reference evidence="1 2" key="1">
    <citation type="submission" date="2018-03" db="EMBL/GenBank/DDBJ databases">
        <title>Mesoflavibacter sp. HG37 and Mesoflavibacter sp. HG96 sp.nov., two marine bacteria isolated from seawater of Western Pacific Ocean.</title>
        <authorList>
            <person name="Cheng H."/>
            <person name="Wu Y.-H."/>
            <person name="Guo L.-L."/>
            <person name="Xu X.-W."/>
        </authorList>
    </citation>
    <scope>NUCLEOTIDE SEQUENCE [LARGE SCALE GENOMIC DNA]</scope>
    <source>
        <strain evidence="1 2">KCTC 42117</strain>
    </source>
</reference>
<evidence type="ECO:0000313" key="1">
    <source>
        <dbReference type="EMBL" id="PSG94419.1"/>
    </source>
</evidence>
<comment type="caution">
    <text evidence="1">The sequence shown here is derived from an EMBL/GenBank/DDBJ whole genome shotgun (WGS) entry which is preliminary data.</text>
</comment>
<gene>
    <name evidence="1" type="ORF">C7H61_01135</name>
</gene>
<dbReference type="Proteomes" id="UP000238430">
    <property type="component" value="Unassembled WGS sequence"/>
</dbReference>
<accession>A0A2T1NNE7</accession>